<dbReference type="InterPro" id="IPR036852">
    <property type="entry name" value="Peptidase_S8/S53_dom_sf"/>
</dbReference>
<keyword evidence="7 10" id="KW-0720">Serine protease</keyword>
<dbReference type="RefSeq" id="WP_040818628.1">
    <property type="nucleotide sequence ID" value="NZ_JBIAQY010000001.1"/>
</dbReference>
<dbReference type="PROSITE" id="PS00137">
    <property type="entry name" value="SUBTILASE_HIS"/>
    <property type="match status" value="1"/>
</dbReference>
<dbReference type="InterPro" id="IPR023828">
    <property type="entry name" value="Peptidase_S8_Ser-AS"/>
</dbReference>
<evidence type="ECO:0000256" key="10">
    <source>
        <dbReference type="PROSITE-ProRule" id="PRU01240"/>
    </source>
</evidence>
<name>A0ABW6RTD9_9NOCA</name>
<feature type="active site" description="Charge relay system" evidence="10">
    <location>
        <position position="103"/>
    </location>
</feature>
<dbReference type="PRINTS" id="PR00723">
    <property type="entry name" value="SUBTILISIN"/>
</dbReference>
<keyword evidence="3" id="KW-1003">Cell membrane</keyword>
<keyword evidence="8 13" id="KW-1133">Transmembrane helix</keyword>
<dbReference type="GO" id="GO:0008233">
    <property type="term" value="F:peptidase activity"/>
    <property type="evidence" value="ECO:0007669"/>
    <property type="project" value="UniProtKB-KW"/>
</dbReference>
<reference evidence="16 17" key="1">
    <citation type="submission" date="2024-10" db="EMBL/GenBank/DDBJ databases">
        <title>The Natural Products Discovery Center: Release of the First 8490 Sequenced Strains for Exploring Actinobacteria Biosynthetic Diversity.</title>
        <authorList>
            <person name="Kalkreuter E."/>
            <person name="Kautsar S.A."/>
            <person name="Yang D."/>
            <person name="Bader C.D."/>
            <person name="Teijaro C.N."/>
            <person name="Fluegel L."/>
            <person name="Davis C.M."/>
            <person name="Simpson J.R."/>
            <person name="Lauterbach L."/>
            <person name="Steele A.D."/>
            <person name="Gui C."/>
            <person name="Meng S."/>
            <person name="Li G."/>
            <person name="Viehrig K."/>
            <person name="Ye F."/>
            <person name="Su P."/>
            <person name="Kiefer A.F."/>
            <person name="Nichols A."/>
            <person name="Cepeda A.J."/>
            <person name="Yan W."/>
            <person name="Fan B."/>
            <person name="Jiang Y."/>
            <person name="Adhikari A."/>
            <person name="Zheng C.-J."/>
            <person name="Schuster L."/>
            <person name="Cowan T.M."/>
            <person name="Smanski M.J."/>
            <person name="Chevrette M.G."/>
            <person name="De Carvalho L.P.S."/>
            <person name="Shen B."/>
        </authorList>
    </citation>
    <scope>NUCLEOTIDE SEQUENCE [LARGE SCALE GENOMIC DNA]</scope>
    <source>
        <strain evidence="16 17">NPDC002593</strain>
    </source>
</reference>
<feature type="compositionally biased region" description="Polar residues" evidence="12">
    <location>
        <begin position="52"/>
        <end position="62"/>
    </location>
</feature>
<evidence type="ECO:0000256" key="5">
    <source>
        <dbReference type="ARBA" id="ARBA00022692"/>
    </source>
</evidence>
<dbReference type="PANTHER" id="PTHR43806:SF11">
    <property type="entry name" value="CEREVISIN-RELATED"/>
    <property type="match status" value="1"/>
</dbReference>
<dbReference type="PANTHER" id="PTHR43806">
    <property type="entry name" value="PEPTIDASE S8"/>
    <property type="match status" value="1"/>
</dbReference>
<feature type="signal peptide" evidence="14">
    <location>
        <begin position="1"/>
        <end position="28"/>
    </location>
</feature>
<dbReference type="InterPro" id="IPR023834">
    <property type="entry name" value="T7SS_pept_S8A_mycosin"/>
</dbReference>
<feature type="active site" description="Charge relay system" evidence="10">
    <location>
        <position position="134"/>
    </location>
</feature>
<keyword evidence="9 13" id="KW-0472">Membrane</keyword>
<evidence type="ECO:0000313" key="17">
    <source>
        <dbReference type="Proteomes" id="UP001601992"/>
    </source>
</evidence>
<evidence type="ECO:0000256" key="13">
    <source>
        <dbReference type="SAM" id="Phobius"/>
    </source>
</evidence>
<dbReference type="InterPro" id="IPR023827">
    <property type="entry name" value="Peptidase_S8_Asp-AS"/>
</dbReference>
<evidence type="ECO:0000256" key="8">
    <source>
        <dbReference type="ARBA" id="ARBA00022989"/>
    </source>
</evidence>
<gene>
    <name evidence="16" type="primary">mycP</name>
    <name evidence="16" type="ORF">ACFYXQ_02585</name>
</gene>
<keyword evidence="17" id="KW-1185">Reference proteome</keyword>
<comment type="similarity">
    <text evidence="2 10 11">Belongs to the peptidase S8 family.</text>
</comment>
<dbReference type="SUPFAM" id="SSF52743">
    <property type="entry name" value="Subtilisin-like"/>
    <property type="match status" value="1"/>
</dbReference>
<evidence type="ECO:0000256" key="12">
    <source>
        <dbReference type="SAM" id="MobiDB-lite"/>
    </source>
</evidence>
<dbReference type="Gene3D" id="3.40.50.200">
    <property type="entry name" value="Peptidase S8/S53 domain"/>
    <property type="match status" value="1"/>
</dbReference>
<accession>A0ABW6RTD9</accession>
<evidence type="ECO:0000256" key="2">
    <source>
        <dbReference type="ARBA" id="ARBA00011073"/>
    </source>
</evidence>
<evidence type="ECO:0000256" key="11">
    <source>
        <dbReference type="RuleBase" id="RU003355"/>
    </source>
</evidence>
<dbReference type="InterPro" id="IPR000209">
    <property type="entry name" value="Peptidase_S8/S53_dom"/>
</dbReference>
<dbReference type="InterPro" id="IPR022398">
    <property type="entry name" value="Peptidase_S8_His-AS"/>
</dbReference>
<dbReference type="Pfam" id="PF00082">
    <property type="entry name" value="Peptidase_S8"/>
    <property type="match status" value="1"/>
</dbReference>
<proteinExistence type="inferred from homology"/>
<keyword evidence="4 10" id="KW-0645">Protease</keyword>
<dbReference type="PROSITE" id="PS00136">
    <property type="entry name" value="SUBTILASE_ASP"/>
    <property type="match status" value="1"/>
</dbReference>
<evidence type="ECO:0000259" key="15">
    <source>
        <dbReference type="Pfam" id="PF00082"/>
    </source>
</evidence>
<feature type="domain" description="Peptidase S8/S53" evidence="15">
    <location>
        <begin position="94"/>
        <end position="397"/>
    </location>
</feature>
<dbReference type="PROSITE" id="PS51892">
    <property type="entry name" value="SUBTILASE"/>
    <property type="match status" value="1"/>
</dbReference>
<organism evidence="16 17">
    <name type="scientific">Nocardia jiangxiensis</name>
    <dbReference type="NCBI Taxonomy" id="282685"/>
    <lineage>
        <taxon>Bacteria</taxon>
        <taxon>Bacillati</taxon>
        <taxon>Actinomycetota</taxon>
        <taxon>Actinomycetes</taxon>
        <taxon>Mycobacteriales</taxon>
        <taxon>Nocardiaceae</taxon>
        <taxon>Nocardia</taxon>
    </lineage>
</organism>
<evidence type="ECO:0000256" key="4">
    <source>
        <dbReference type="ARBA" id="ARBA00022670"/>
    </source>
</evidence>
<keyword evidence="6 10" id="KW-0378">Hydrolase</keyword>
<dbReference type="InterPro" id="IPR015500">
    <property type="entry name" value="Peptidase_S8_subtilisin-rel"/>
</dbReference>
<evidence type="ECO:0000256" key="6">
    <source>
        <dbReference type="ARBA" id="ARBA00022801"/>
    </source>
</evidence>
<evidence type="ECO:0000256" key="1">
    <source>
        <dbReference type="ARBA" id="ARBA00004162"/>
    </source>
</evidence>
<evidence type="ECO:0000256" key="9">
    <source>
        <dbReference type="ARBA" id="ARBA00023136"/>
    </source>
</evidence>
<keyword evidence="14" id="KW-0732">Signal</keyword>
<evidence type="ECO:0000256" key="3">
    <source>
        <dbReference type="ARBA" id="ARBA00022475"/>
    </source>
</evidence>
<feature type="chain" id="PRO_5046362657" evidence="14">
    <location>
        <begin position="29"/>
        <end position="472"/>
    </location>
</feature>
<comment type="subcellular location">
    <subcellularLocation>
        <location evidence="1">Cell membrane</location>
        <topology evidence="1">Single-pass membrane protein</topology>
    </subcellularLocation>
</comment>
<evidence type="ECO:0000256" key="7">
    <source>
        <dbReference type="ARBA" id="ARBA00022825"/>
    </source>
</evidence>
<feature type="region of interest" description="Disordered" evidence="12">
    <location>
        <begin position="34"/>
        <end position="62"/>
    </location>
</feature>
<sequence length="472" mass="48734">MNPKTFGRNAIRVVAAAAVLGLSVSVGAGTAFAERPPAVNPGDLPADGTPHPSKTTEPKPNTPCMSTVPGGDGETVPQAQRVLDLDRAWKFSTGAGQTVAVIDTGVARNPRLRNLSAGGDYVSTGDGTQDCDGHGTAVAGLIAASRVSGQGFAGIAPDAKIVAIRQTSNYFEVKGQSQGQTQEQIEKNSYGDLDSLASAIRHAADLGARVINISEVNCVAGTPSDAKIGAAVQYAAVQKDVVVVVAAGNSDACKGTNPVLDPTDPDGDMWSRVNENVTPARWDSYVLSVGSIDPATGSPSKFTVPGPWVGVAAPGEKITSLDVNYSSANSKGTATAFIESSKQTEMAGTSFASPYVAGLAALVRSKFPRLSAFDVIKRIEATAHAPAGGWNPYVGYGAIDPVAALTAEVPTQIPPKHPFSAQSWQMAVPAPPKPPDNTARNVALIGTAVIAVLLILGYLASFPIRRRFGMHD</sequence>
<keyword evidence="5 13" id="KW-0812">Transmembrane</keyword>
<protein>
    <submittedName>
        <fullName evidence="16">Type VII secretion-associated serine protease mycosin</fullName>
    </submittedName>
</protein>
<evidence type="ECO:0000256" key="14">
    <source>
        <dbReference type="SAM" id="SignalP"/>
    </source>
</evidence>
<feature type="active site" description="Charge relay system" evidence="10">
    <location>
        <position position="350"/>
    </location>
</feature>
<feature type="transmembrane region" description="Helical" evidence="13">
    <location>
        <begin position="442"/>
        <end position="460"/>
    </location>
</feature>
<dbReference type="NCBIfam" id="TIGR03921">
    <property type="entry name" value="T7SS_mycosin"/>
    <property type="match status" value="1"/>
</dbReference>
<evidence type="ECO:0000313" key="16">
    <source>
        <dbReference type="EMBL" id="MFF3566648.1"/>
    </source>
</evidence>
<comment type="caution">
    <text evidence="16">The sequence shown here is derived from an EMBL/GenBank/DDBJ whole genome shotgun (WGS) entry which is preliminary data.</text>
</comment>
<dbReference type="Proteomes" id="UP001601992">
    <property type="component" value="Unassembled WGS sequence"/>
</dbReference>
<dbReference type="EMBL" id="JBIAQY010000001">
    <property type="protein sequence ID" value="MFF3566648.1"/>
    <property type="molecule type" value="Genomic_DNA"/>
</dbReference>
<dbReference type="PROSITE" id="PS00138">
    <property type="entry name" value="SUBTILASE_SER"/>
    <property type="match status" value="1"/>
</dbReference>
<dbReference type="GO" id="GO:0006508">
    <property type="term" value="P:proteolysis"/>
    <property type="evidence" value="ECO:0007669"/>
    <property type="project" value="UniProtKB-KW"/>
</dbReference>
<dbReference type="InterPro" id="IPR050131">
    <property type="entry name" value="Peptidase_S8_subtilisin-like"/>
</dbReference>